<comment type="cofactor">
    <cofactor evidence="1">
        <name>FAD</name>
        <dbReference type="ChEBI" id="CHEBI:57692"/>
    </cofactor>
</comment>
<keyword evidence="4" id="KW-0274">FAD</keyword>
<feature type="compositionally biased region" description="Low complexity" evidence="6">
    <location>
        <begin position="300"/>
        <end position="314"/>
    </location>
</feature>
<evidence type="ECO:0000259" key="7">
    <source>
        <dbReference type="Pfam" id="PF01266"/>
    </source>
</evidence>
<dbReference type="OrthoDB" id="2219495at2759"/>
<dbReference type="InterPro" id="IPR036188">
    <property type="entry name" value="FAD/NAD-bd_sf"/>
</dbReference>
<dbReference type="SUPFAM" id="SSF54373">
    <property type="entry name" value="FAD-linked reductases, C-terminal domain"/>
    <property type="match status" value="1"/>
</dbReference>
<organism evidence="8 9">
    <name type="scientific">Trichophyton tonsurans (strain CBS 112818)</name>
    <name type="common">Scalp ringworm fungus</name>
    <dbReference type="NCBI Taxonomy" id="647933"/>
    <lineage>
        <taxon>Eukaryota</taxon>
        <taxon>Fungi</taxon>
        <taxon>Dikarya</taxon>
        <taxon>Ascomycota</taxon>
        <taxon>Pezizomycotina</taxon>
        <taxon>Eurotiomycetes</taxon>
        <taxon>Eurotiomycetidae</taxon>
        <taxon>Onygenales</taxon>
        <taxon>Arthrodermataceae</taxon>
        <taxon>Trichophyton</taxon>
    </lineage>
</organism>
<dbReference type="PANTHER" id="PTHR10961:SF46">
    <property type="entry name" value="PEROXISOMAL SARCOSINE OXIDASE"/>
    <property type="match status" value="1"/>
</dbReference>
<gene>
    <name evidence="8" type="ORF">TESG_02530</name>
</gene>
<dbReference type="GO" id="GO:0004657">
    <property type="term" value="F:proline dehydrogenase activity"/>
    <property type="evidence" value="ECO:0007669"/>
    <property type="project" value="TreeGrafter"/>
</dbReference>
<dbReference type="GO" id="GO:0050660">
    <property type="term" value="F:flavin adenine dinucleotide binding"/>
    <property type="evidence" value="ECO:0007669"/>
    <property type="project" value="InterPro"/>
</dbReference>
<evidence type="ECO:0000256" key="1">
    <source>
        <dbReference type="ARBA" id="ARBA00001974"/>
    </source>
</evidence>
<keyword evidence="9" id="KW-1185">Reference proteome</keyword>
<protein>
    <submittedName>
        <fullName evidence="8">Fructosyl amino acid oxidasesarcosine oxidase</fullName>
    </submittedName>
</protein>
<dbReference type="InterPro" id="IPR006076">
    <property type="entry name" value="FAD-dep_OxRdtase"/>
</dbReference>
<dbReference type="SUPFAM" id="SSF51905">
    <property type="entry name" value="FAD/NAD(P)-binding domain"/>
    <property type="match status" value="1"/>
</dbReference>
<reference evidence="9" key="1">
    <citation type="journal article" date="2012" name="MBio">
        <title>Comparative genome analysis of Trichophyton rubrum and related dermatophytes reveals candidate genes involved in infection.</title>
        <authorList>
            <person name="Martinez D.A."/>
            <person name="Oliver B.G."/>
            <person name="Graeser Y."/>
            <person name="Goldberg J.M."/>
            <person name="Li W."/>
            <person name="Martinez-Rossi N.M."/>
            <person name="Monod M."/>
            <person name="Shelest E."/>
            <person name="Barton R.C."/>
            <person name="Birch E."/>
            <person name="Brakhage A.A."/>
            <person name="Chen Z."/>
            <person name="Gurr S.J."/>
            <person name="Heiman D."/>
            <person name="Heitman J."/>
            <person name="Kosti I."/>
            <person name="Rossi A."/>
            <person name="Saif S."/>
            <person name="Samalova M."/>
            <person name="Saunders C.W."/>
            <person name="Shea T."/>
            <person name="Summerbell R.C."/>
            <person name="Xu J."/>
            <person name="Young S."/>
            <person name="Zeng Q."/>
            <person name="Birren B.W."/>
            <person name="Cuomo C.A."/>
            <person name="White T.C."/>
        </authorList>
    </citation>
    <scope>NUCLEOTIDE SEQUENCE [LARGE SCALE GENOMIC DNA]</scope>
    <source>
        <strain evidence="9">CBS 112818</strain>
    </source>
</reference>
<dbReference type="AlphaFoldDB" id="F2RUN6"/>
<keyword evidence="3" id="KW-0285">Flavoprotein</keyword>
<dbReference type="Pfam" id="PF01266">
    <property type="entry name" value="DAO"/>
    <property type="match status" value="1"/>
</dbReference>
<evidence type="ECO:0000313" key="8">
    <source>
        <dbReference type="EMBL" id="EGD95035.1"/>
    </source>
</evidence>
<dbReference type="Gene3D" id="3.50.50.60">
    <property type="entry name" value="FAD/NAD(P)-binding domain"/>
    <property type="match status" value="1"/>
</dbReference>
<keyword evidence="5" id="KW-0560">Oxidoreductase</keyword>
<dbReference type="GO" id="GO:0050031">
    <property type="term" value="F:L-pipecolate oxidase activity"/>
    <property type="evidence" value="ECO:0007669"/>
    <property type="project" value="TreeGrafter"/>
</dbReference>
<evidence type="ECO:0000256" key="4">
    <source>
        <dbReference type="ARBA" id="ARBA00022827"/>
    </source>
</evidence>
<evidence type="ECO:0000256" key="3">
    <source>
        <dbReference type="ARBA" id="ARBA00022630"/>
    </source>
</evidence>
<name>F2RUN6_TRIT1</name>
<dbReference type="EMBL" id="GG698485">
    <property type="protein sequence ID" value="EGD95035.1"/>
    <property type="molecule type" value="Genomic_DNA"/>
</dbReference>
<proteinExistence type="inferred from homology"/>
<dbReference type="Proteomes" id="UP000009172">
    <property type="component" value="Unassembled WGS sequence"/>
</dbReference>
<comment type="similarity">
    <text evidence="2">Belongs to the MSOX/MTOX family.</text>
</comment>
<dbReference type="HOGENOM" id="CLU_007884_0_1_1"/>
<feature type="domain" description="FAD dependent oxidoreductase" evidence="7">
    <location>
        <begin position="9"/>
        <end position="401"/>
    </location>
</feature>
<evidence type="ECO:0000256" key="2">
    <source>
        <dbReference type="ARBA" id="ARBA00010989"/>
    </source>
</evidence>
<feature type="region of interest" description="Disordered" evidence="6">
    <location>
        <begin position="292"/>
        <end position="322"/>
    </location>
</feature>
<evidence type="ECO:0000313" key="9">
    <source>
        <dbReference type="Proteomes" id="UP000009172"/>
    </source>
</evidence>
<dbReference type="InterPro" id="IPR045170">
    <property type="entry name" value="MTOX"/>
</dbReference>
<dbReference type="GO" id="GO:0008115">
    <property type="term" value="F:sarcosine oxidase activity"/>
    <property type="evidence" value="ECO:0007669"/>
    <property type="project" value="TreeGrafter"/>
</dbReference>
<accession>F2RUN6</accession>
<evidence type="ECO:0000256" key="6">
    <source>
        <dbReference type="SAM" id="MobiDB-lite"/>
    </source>
</evidence>
<sequence>MSPDLPDHILIVGGGVFGLSTALALSRRHRGSITMLEAAPAIPNPYGSSVDSSRILRADYANPAYARLAQQALAQWRSTPWGHNGRYNRNGLVLVSSSSSGDHTYVRKSYENVKRLNPDAVELLPTASDVRRVVPGYGVGAHVSGGYVNWDSAWSDAESAVRHAKHLLDQTGRVTFLSGQAERLIIDHNQEQDQNQVQDQVTGVELSDGHRISADLVVLATGAWTGKLVDLRGRAEATGHPLAYLPLTDDEQRQLNDMPTVLNLSTGMFIIPPRNNELKIGRHAYGYRNPVQINHPTARSSSSSSSSSSSTTTTPIEVSLPLHGAPVPLEGQLAARAALREMLPALADRPFSKTRVCWYTDTPKGDFIISYHPEIKSLFIATGGSGHGYKFLPVLGDKIVDAMQGILDSDLARLWAWTDNPVTTPAGGLGVVWTEDGSRSGARDMLLVDELEKSSTSNSTSDGCDVKVISRL</sequence>
<dbReference type="PANTHER" id="PTHR10961">
    <property type="entry name" value="PEROXISOMAL SARCOSINE OXIDASE"/>
    <property type="match status" value="1"/>
</dbReference>
<evidence type="ECO:0000256" key="5">
    <source>
        <dbReference type="ARBA" id="ARBA00023002"/>
    </source>
</evidence>
<dbReference type="Gene3D" id="3.30.9.10">
    <property type="entry name" value="D-Amino Acid Oxidase, subunit A, domain 2"/>
    <property type="match status" value="1"/>
</dbReference>